<name>A0A0L0FPZ6_9EUKA</name>
<reference evidence="1 2" key="1">
    <citation type="submission" date="2011-02" db="EMBL/GenBank/DDBJ databases">
        <title>The Genome Sequence of Sphaeroforma arctica JP610.</title>
        <authorList>
            <consortium name="The Broad Institute Genome Sequencing Platform"/>
            <person name="Russ C."/>
            <person name="Cuomo C."/>
            <person name="Young S.K."/>
            <person name="Zeng Q."/>
            <person name="Gargeya S."/>
            <person name="Alvarado L."/>
            <person name="Berlin A."/>
            <person name="Chapman S.B."/>
            <person name="Chen Z."/>
            <person name="Freedman E."/>
            <person name="Gellesch M."/>
            <person name="Goldberg J."/>
            <person name="Griggs A."/>
            <person name="Gujja S."/>
            <person name="Heilman E."/>
            <person name="Heiman D."/>
            <person name="Howarth C."/>
            <person name="Mehta T."/>
            <person name="Neiman D."/>
            <person name="Pearson M."/>
            <person name="Roberts A."/>
            <person name="Saif S."/>
            <person name="Shea T."/>
            <person name="Shenoy N."/>
            <person name="Sisk P."/>
            <person name="Stolte C."/>
            <person name="Sykes S."/>
            <person name="White J."/>
            <person name="Yandava C."/>
            <person name="Burger G."/>
            <person name="Gray M.W."/>
            <person name="Holland P.W.H."/>
            <person name="King N."/>
            <person name="Lang F.B.F."/>
            <person name="Roger A.J."/>
            <person name="Ruiz-Trillo I."/>
            <person name="Haas B."/>
            <person name="Nusbaum C."/>
            <person name="Birren B."/>
        </authorList>
    </citation>
    <scope>NUCLEOTIDE SEQUENCE [LARGE SCALE GENOMIC DNA]</scope>
    <source>
        <strain evidence="1 2">JP610</strain>
    </source>
</reference>
<protein>
    <submittedName>
        <fullName evidence="1">Uncharacterized protein</fullName>
    </submittedName>
</protein>
<evidence type="ECO:0000313" key="1">
    <source>
        <dbReference type="EMBL" id="KNC78885.1"/>
    </source>
</evidence>
<dbReference type="GeneID" id="25909205"/>
<dbReference type="AlphaFoldDB" id="A0A0L0FPZ6"/>
<dbReference type="Proteomes" id="UP000054560">
    <property type="component" value="Unassembled WGS sequence"/>
</dbReference>
<proteinExistence type="predicted"/>
<sequence length="386" mass="43857">MSTRYFEYNYEADLDRFTQVAGDKMFNYRVRNINPKYDQVQYDGEDTVLNTSAYKCERVLRTNRSRDKDSMGPPSVCRLSPHGFTYRSASKEKGLQNRKRSINLVEEPTGNTQTSDNYDLASHHMAWFDHEEVIAIILRHGRNSKTDELLCPLNILREVQINLVVSIALHELPSKKLFDSCLRSPEKAACAIRSFTEGSRLGCVSKLSKLYVGWWNTAYNCTGTDVVRAIVADLLENPMAVNHQQHVLNDALSDVSVSKVRISKINVKSAVHRTSSMVHSVAKASKKAVRACRQRSHPGTRQNTQRRASIRLAQSGRRATDFGRQIQSRSSCPALMQDIDLYNNQQNIYPVNTENSSEGSGTGYAFSETITDGERDYFDWLEIDRR</sequence>
<keyword evidence="2" id="KW-1185">Reference proteome</keyword>
<accession>A0A0L0FPZ6</accession>
<gene>
    <name evidence="1" type="ORF">SARC_08701</name>
</gene>
<dbReference type="RefSeq" id="XP_014152787.1">
    <property type="nucleotide sequence ID" value="XM_014297312.1"/>
</dbReference>
<evidence type="ECO:0000313" key="2">
    <source>
        <dbReference type="Proteomes" id="UP000054560"/>
    </source>
</evidence>
<dbReference type="EMBL" id="KQ242404">
    <property type="protein sequence ID" value="KNC78885.1"/>
    <property type="molecule type" value="Genomic_DNA"/>
</dbReference>
<organism evidence="1 2">
    <name type="scientific">Sphaeroforma arctica JP610</name>
    <dbReference type="NCBI Taxonomy" id="667725"/>
    <lineage>
        <taxon>Eukaryota</taxon>
        <taxon>Ichthyosporea</taxon>
        <taxon>Ichthyophonida</taxon>
        <taxon>Sphaeroforma</taxon>
    </lineage>
</organism>